<dbReference type="PANTHER" id="PTHR33744:SF17">
    <property type="entry name" value="CONSERVED PROTEIN"/>
    <property type="match status" value="1"/>
</dbReference>
<name>A0A0I9U9E6_9MYCO</name>
<dbReference type="InterPro" id="IPR051448">
    <property type="entry name" value="CdaR-like_regulators"/>
</dbReference>
<dbReference type="EMBL" id="LDPR01000004">
    <property type="protein sequence ID" value="KLO37848.1"/>
    <property type="molecule type" value="Genomic_DNA"/>
</dbReference>
<organism evidence="2 3">
    <name type="scientific">Mycobacterium haemophilum</name>
    <dbReference type="NCBI Taxonomy" id="29311"/>
    <lineage>
        <taxon>Bacteria</taxon>
        <taxon>Bacillati</taxon>
        <taxon>Actinomycetota</taxon>
        <taxon>Actinomycetes</taxon>
        <taxon>Mycobacteriales</taxon>
        <taxon>Mycobacteriaceae</taxon>
        <taxon>Mycobacterium</taxon>
    </lineage>
</organism>
<evidence type="ECO:0000313" key="3">
    <source>
        <dbReference type="Proteomes" id="UP000036334"/>
    </source>
</evidence>
<feature type="domain" description="PucR C-terminal helix-turn-helix" evidence="1">
    <location>
        <begin position="478"/>
        <end position="536"/>
    </location>
</feature>
<proteinExistence type="predicted"/>
<dbReference type="Gene3D" id="1.10.10.2840">
    <property type="entry name" value="PucR C-terminal helix-turn-helix domain"/>
    <property type="match status" value="1"/>
</dbReference>
<protein>
    <submittedName>
        <fullName evidence="2">Transcriptional regulator</fullName>
    </submittedName>
</protein>
<evidence type="ECO:0000259" key="1">
    <source>
        <dbReference type="Pfam" id="PF13556"/>
    </source>
</evidence>
<comment type="caution">
    <text evidence="2">The sequence shown here is derived from an EMBL/GenBank/DDBJ whole genome shotgun (WGS) entry which is preliminary data.</text>
</comment>
<keyword evidence="3" id="KW-1185">Reference proteome</keyword>
<dbReference type="PANTHER" id="PTHR33744">
    <property type="entry name" value="CARBOHYDRATE DIACID REGULATOR"/>
    <property type="match status" value="1"/>
</dbReference>
<gene>
    <name evidence="2" type="ORF">ABH38_07335</name>
</gene>
<evidence type="ECO:0000313" key="2">
    <source>
        <dbReference type="EMBL" id="KLO37848.1"/>
    </source>
</evidence>
<dbReference type="AlphaFoldDB" id="A0A0I9U9E6"/>
<dbReference type="PATRIC" id="fig|29311.18.peg.4431"/>
<dbReference type="Pfam" id="PF13556">
    <property type="entry name" value="HTH_30"/>
    <property type="match status" value="1"/>
</dbReference>
<accession>A0A0I9U9E6</accession>
<dbReference type="InterPro" id="IPR042070">
    <property type="entry name" value="PucR_C-HTH_sf"/>
</dbReference>
<dbReference type="Proteomes" id="UP000036334">
    <property type="component" value="Unassembled WGS sequence"/>
</dbReference>
<dbReference type="STRING" id="1202450.B586_07525"/>
<reference evidence="2 3" key="1">
    <citation type="submission" date="2015-05" db="EMBL/GenBank/DDBJ databases">
        <title>Genome sequence of Mycobacterium haemophilum.</title>
        <authorList>
            <person name="Greninger A.L."/>
            <person name="Cunningham G."/>
            <person name="Miller S."/>
        </authorList>
    </citation>
    <scope>NUCLEOTIDE SEQUENCE [LARGE SCALE GENOMIC DNA]</scope>
    <source>
        <strain evidence="3">UC1</strain>
    </source>
</reference>
<sequence>MAGVGLGQLLLALDATMVSLVDAPRGLDLPVGSAALIDSDDVRLGLAAATGAADVFFLLGIPQQEQAEALRWLHQQARRAPVAIFVKEPSNTLVSTAVAAGSAVVAVEPRARWERLYQLVNHVFEHHQPSLGDRGDPADDSGTDLFGLAQSLADRIHGMVSIEDAQSHVLAYSASNDEADELRRMSILGRAGPPEHLEWIGQWGIFDALRAGGEVVRVGERPELGLRPRLAIGIHRPPIAPRRPPVFAGAIWVQQGAQPLADDAEEILRGAAVLAARIMSRLAATPSTHARRLQQLLGLGDMEVSPADTAAVIARELGLAAEGNAALIGFDGDAEHTGNRHARPADVLALSASAFRRDAQVASQGSRIYVLLPDTTTTRSVTSWVRGAIGALQTELGVALRAAIAAPIAGLSGVAAARVEVDRVLDSAERHPVSIDQVTSVAEARTTVLLDEIITLIGTDERLVDPRVHDLRSRDPMLTQTLRAYLDSFGDIAAAAERLHVHPNTVRYRVRRIEQLLSTSLADPDVRLLFSLGLRVTERSA</sequence>
<dbReference type="InterPro" id="IPR025736">
    <property type="entry name" value="PucR_C-HTH_dom"/>
</dbReference>